<comment type="subcellular location">
    <subcellularLocation>
        <location evidence="1">Nucleus</location>
    </subcellularLocation>
</comment>
<evidence type="ECO:0000256" key="2">
    <source>
        <dbReference type="ARBA" id="ARBA00022969"/>
    </source>
</evidence>
<comment type="similarity">
    <text evidence="6">Belongs to the velvet family. VelB subfamily.</text>
</comment>
<sequence length="494" mass="53734">MKVSHYAHDDPTGHGAQYNMSPPMGNPNYRPDAPQYQGHQDQPHMQHAPNDQQQYGYSPNPQGHRASQSSQGQGGQPEMLGRVPTRGPNPLMPLDSPSNHNGADGTPILPAVQQQASDHPPSFSMIELGRRYTLEVMQQPKRARMCGFGDKDRRPITPPPCIRVVITDVATGNEIDTNDIDHGSFVLTVDLWSADGKHEVNLVRHSSASPAISSTIPTSYAQAQAGDHPVYSNPMPTPTGPPSIVRDPQYPYHSNQPLLQGQYNPYPGQPQVNAYGQTQQQFQQGPPQGQYGQPQQQGQYGQGQERQNYHPGSGGEPPNHHIFYHTGDAVHPVASNAPRPSDNLMYDPAVAPRPPISNPPQGMFTRNLIGSLAASASKLADPHDKIGIWFVLQDMSIRTEGNFRLRFSFTNVGGPSKTPNGNPANQMSVLNTGKAPVLALCYSDVFTVYSAKKFPGVVESTPLSKCFATQGVKIPIRKDGGGKAGQGREDYDED</sequence>
<dbReference type="PANTHER" id="PTHR33572">
    <property type="entry name" value="SPORE DEVELOPMENT REGULATOR VOSA"/>
    <property type="match status" value="1"/>
</dbReference>
<evidence type="ECO:0000256" key="7">
    <source>
        <dbReference type="SAM" id="MobiDB-lite"/>
    </source>
</evidence>
<dbReference type="PROSITE" id="PS51821">
    <property type="entry name" value="VELVET"/>
    <property type="match status" value="1"/>
</dbReference>
<dbReference type="PANTHER" id="PTHR33572:SF3">
    <property type="entry name" value="VELVET COMPLEX SUBUNIT B"/>
    <property type="match status" value="1"/>
</dbReference>
<evidence type="ECO:0000313" key="9">
    <source>
        <dbReference type="EMBL" id="OBU00160.1"/>
    </source>
</evidence>
<keyword evidence="2" id="KW-0749">Sporulation</keyword>
<keyword evidence="3" id="KW-0805">Transcription regulation</keyword>
<organism evidence="9 10">
    <name type="scientific">Pseudogymnoascus verrucosus</name>
    <dbReference type="NCBI Taxonomy" id="342668"/>
    <lineage>
        <taxon>Eukaryota</taxon>
        <taxon>Fungi</taxon>
        <taxon>Dikarya</taxon>
        <taxon>Ascomycota</taxon>
        <taxon>Pezizomycotina</taxon>
        <taxon>Leotiomycetes</taxon>
        <taxon>Thelebolales</taxon>
        <taxon>Thelebolaceae</taxon>
        <taxon>Pseudogymnoascus</taxon>
    </lineage>
</organism>
<dbReference type="EMBL" id="KV460210">
    <property type="protein sequence ID" value="OBU00160.1"/>
    <property type="molecule type" value="Genomic_DNA"/>
</dbReference>
<dbReference type="GeneID" id="28835091"/>
<evidence type="ECO:0000313" key="10">
    <source>
        <dbReference type="Proteomes" id="UP000091956"/>
    </source>
</evidence>
<dbReference type="AlphaFoldDB" id="A0A1B8GWF9"/>
<dbReference type="GO" id="GO:0005634">
    <property type="term" value="C:nucleus"/>
    <property type="evidence" value="ECO:0007669"/>
    <property type="project" value="UniProtKB-SubCell"/>
</dbReference>
<feature type="region of interest" description="Disordered" evidence="7">
    <location>
        <begin position="1"/>
        <end position="108"/>
    </location>
</feature>
<name>A0A1B8GWF9_9PEZI</name>
<dbReference type="InterPro" id="IPR037525">
    <property type="entry name" value="Velvet_dom"/>
</dbReference>
<dbReference type="Proteomes" id="UP000091956">
    <property type="component" value="Unassembled WGS sequence"/>
</dbReference>
<dbReference type="STRING" id="342668.A0A1B8GWF9"/>
<keyword evidence="4" id="KW-0804">Transcription</keyword>
<feature type="compositionally biased region" description="Basic and acidic residues" evidence="7">
    <location>
        <begin position="1"/>
        <end position="12"/>
    </location>
</feature>
<evidence type="ECO:0000256" key="1">
    <source>
        <dbReference type="ARBA" id="ARBA00004123"/>
    </source>
</evidence>
<feature type="domain" description="Velvet" evidence="8">
    <location>
        <begin position="127"/>
        <end position="477"/>
    </location>
</feature>
<feature type="compositionally biased region" description="Polar residues" evidence="7">
    <location>
        <begin position="49"/>
        <end position="61"/>
    </location>
</feature>
<dbReference type="Pfam" id="PF11754">
    <property type="entry name" value="Velvet"/>
    <property type="match status" value="1"/>
</dbReference>
<dbReference type="OrthoDB" id="1746739at2759"/>
<reference evidence="9 10" key="1">
    <citation type="submission" date="2016-03" db="EMBL/GenBank/DDBJ databases">
        <title>Comparative genomics of Pseudogymnoascus destructans, the fungus causing white-nose syndrome of bats.</title>
        <authorList>
            <person name="Palmer J.M."/>
            <person name="Drees K.P."/>
            <person name="Foster J.T."/>
            <person name="Lindner D.L."/>
        </authorList>
    </citation>
    <scope>NUCLEOTIDE SEQUENCE [LARGE SCALE GENOMIC DNA]</scope>
    <source>
        <strain evidence="9 10">UAMH 10579</strain>
    </source>
</reference>
<feature type="compositionally biased region" description="Low complexity" evidence="7">
    <location>
        <begin position="260"/>
        <end position="304"/>
    </location>
</feature>
<evidence type="ECO:0000256" key="3">
    <source>
        <dbReference type="ARBA" id="ARBA00023015"/>
    </source>
</evidence>
<dbReference type="GO" id="GO:0030435">
    <property type="term" value="P:sporulation resulting in formation of a cellular spore"/>
    <property type="evidence" value="ECO:0007669"/>
    <property type="project" value="UniProtKB-KW"/>
</dbReference>
<dbReference type="InterPro" id="IPR021740">
    <property type="entry name" value="Velvet"/>
</dbReference>
<evidence type="ECO:0000256" key="6">
    <source>
        <dbReference type="ARBA" id="ARBA00038045"/>
    </source>
</evidence>
<dbReference type="RefSeq" id="XP_018133892.1">
    <property type="nucleotide sequence ID" value="XM_018271223.2"/>
</dbReference>
<keyword evidence="10" id="KW-1185">Reference proteome</keyword>
<accession>A0A1B8GWF9</accession>
<feature type="region of interest" description="Disordered" evidence="7">
    <location>
        <begin position="225"/>
        <end position="320"/>
    </location>
</feature>
<evidence type="ECO:0000256" key="5">
    <source>
        <dbReference type="ARBA" id="ARBA00023242"/>
    </source>
</evidence>
<gene>
    <name evidence="9" type="ORF">VE01_01705</name>
</gene>
<evidence type="ECO:0000259" key="8">
    <source>
        <dbReference type="PROSITE" id="PS51821"/>
    </source>
</evidence>
<evidence type="ECO:0000256" key="4">
    <source>
        <dbReference type="ARBA" id="ARBA00023163"/>
    </source>
</evidence>
<reference evidence="10" key="2">
    <citation type="journal article" date="2018" name="Nat. Commun.">
        <title>Extreme sensitivity to ultraviolet light in the fungal pathogen causing white-nose syndrome of bats.</title>
        <authorList>
            <person name="Palmer J.M."/>
            <person name="Drees K.P."/>
            <person name="Foster J.T."/>
            <person name="Lindner D.L."/>
        </authorList>
    </citation>
    <scope>NUCLEOTIDE SEQUENCE [LARGE SCALE GENOMIC DNA]</scope>
    <source>
        <strain evidence="10">UAMH 10579</strain>
    </source>
</reference>
<proteinExistence type="inferred from homology"/>
<keyword evidence="5" id="KW-0539">Nucleus</keyword>
<dbReference type="Gene3D" id="2.60.40.3960">
    <property type="entry name" value="Velvet domain"/>
    <property type="match status" value="2"/>
</dbReference>
<dbReference type="InterPro" id="IPR038491">
    <property type="entry name" value="Velvet_dom_sf"/>
</dbReference>
<protein>
    <recommendedName>
        <fullName evidence="8">Velvet domain-containing protein</fullName>
    </recommendedName>
</protein>